<comment type="caution">
    <text evidence="3">The sequence shown here is derived from an EMBL/GenBank/DDBJ whole genome shotgun (WGS) entry which is preliminary data.</text>
</comment>
<dbReference type="GO" id="GO:0045333">
    <property type="term" value="P:cellular respiration"/>
    <property type="evidence" value="ECO:0007669"/>
    <property type="project" value="UniProtKB-ARBA"/>
</dbReference>
<feature type="domain" description="Thiamine pyrophosphate enzyme TPP-binding" evidence="2">
    <location>
        <begin position="65"/>
        <end position="211"/>
    </location>
</feature>
<evidence type="ECO:0000256" key="1">
    <source>
        <dbReference type="ARBA" id="ARBA00023002"/>
    </source>
</evidence>
<gene>
    <name evidence="3" type="ORF">LCGC14_0367750</name>
</gene>
<protein>
    <recommendedName>
        <fullName evidence="2">Thiamine pyrophosphate enzyme TPP-binding domain-containing protein</fullName>
    </recommendedName>
</protein>
<dbReference type="InterPro" id="IPR011766">
    <property type="entry name" value="TPP_enzyme_TPP-bd"/>
</dbReference>
<dbReference type="InterPro" id="IPR029061">
    <property type="entry name" value="THDP-binding"/>
</dbReference>
<reference evidence="3" key="1">
    <citation type="journal article" date="2015" name="Nature">
        <title>Complex archaea that bridge the gap between prokaryotes and eukaryotes.</title>
        <authorList>
            <person name="Spang A."/>
            <person name="Saw J.H."/>
            <person name="Jorgensen S.L."/>
            <person name="Zaremba-Niedzwiedzka K."/>
            <person name="Martijn J."/>
            <person name="Lind A.E."/>
            <person name="van Eijk R."/>
            <person name="Schleper C."/>
            <person name="Guy L."/>
            <person name="Ettema T.J."/>
        </authorList>
    </citation>
    <scope>NUCLEOTIDE SEQUENCE</scope>
</reference>
<keyword evidence="1" id="KW-0560">Oxidoreductase</keyword>
<dbReference type="AlphaFoldDB" id="A0A0F9TBZ3"/>
<organism evidence="3">
    <name type="scientific">marine sediment metagenome</name>
    <dbReference type="NCBI Taxonomy" id="412755"/>
    <lineage>
        <taxon>unclassified sequences</taxon>
        <taxon>metagenomes</taxon>
        <taxon>ecological metagenomes</taxon>
    </lineage>
</organism>
<sequence length="249" mass="27350">MSEIALYTRPQSLEDVSMHYCPGCGHGIVHKLIAELMDEMDLRDKTVAVAPVGCSVIAYEYWDVDCTEAAHGRAPAVATGIKRFRPDAFVLVYQGDGDLASIGIAETIYAANRGENFTTIFINNTIYGMTGGQMAPTTLPGQVTTTSPTGRDVATMGYPIRMCEIYDTLEAPSFIARTMLDSPGGIRKTKTLIRKAFEAQVAGQGFSVVEILSPCPTYMRMDPIQAMKHIKDKVSEYFPVKIFRDRTAE</sequence>
<name>A0A0F9TBZ3_9ZZZZ</name>
<dbReference type="Pfam" id="PF02775">
    <property type="entry name" value="TPP_enzyme_C"/>
    <property type="match status" value="1"/>
</dbReference>
<proteinExistence type="predicted"/>
<dbReference type="Gene3D" id="3.40.50.970">
    <property type="match status" value="1"/>
</dbReference>
<accession>A0A0F9TBZ3</accession>
<evidence type="ECO:0000313" key="3">
    <source>
        <dbReference type="EMBL" id="KKN76684.1"/>
    </source>
</evidence>
<dbReference type="SUPFAM" id="SSF52518">
    <property type="entry name" value="Thiamin diphosphate-binding fold (THDP-binding)"/>
    <property type="match status" value="1"/>
</dbReference>
<dbReference type="EMBL" id="LAZR01000291">
    <property type="protein sequence ID" value="KKN76684.1"/>
    <property type="molecule type" value="Genomic_DNA"/>
</dbReference>
<dbReference type="GO" id="GO:0016625">
    <property type="term" value="F:oxidoreductase activity, acting on the aldehyde or oxo group of donors, iron-sulfur protein as acceptor"/>
    <property type="evidence" value="ECO:0007669"/>
    <property type="project" value="UniProtKB-ARBA"/>
</dbReference>
<dbReference type="GO" id="GO:0030976">
    <property type="term" value="F:thiamine pyrophosphate binding"/>
    <property type="evidence" value="ECO:0007669"/>
    <property type="project" value="InterPro"/>
</dbReference>
<dbReference type="PANTHER" id="PTHR48084:SF3">
    <property type="entry name" value="SUBUNIT OF PYRUVATE:FLAVODOXIN OXIDOREDUCTASE"/>
    <property type="match status" value="1"/>
</dbReference>
<evidence type="ECO:0000259" key="2">
    <source>
        <dbReference type="Pfam" id="PF02775"/>
    </source>
</evidence>
<dbReference type="InterPro" id="IPR051457">
    <property type="entry name" value="2-oxoacid:Fd_oxidoreductase"/>
</dbReference>
<dbReference type="CDD" id="cd03375">
    <property type="entry name" value="TPP_OGFOR"/>
    <property type="match status" value="1"/>
</dbReference>
<dbReference type="PANTHER" id="PTHR48084">
    <property type="entry name" value="2-OXOGLUTARATE OXIDOREDUCTASE SUBUNIT KORB-RELATED"/>
    <property type="match status" value="1"/>
</dbReference>